<name>A0AAN6UUH1_9PEZI</name>
<protein>
    <recommendedName>
        <fullName evidence="2">PLD phosphodiesterase domain-containing protein</fullName>
    </recommendedName>
</protein>
<dbReference type="EMBL" id="MU853676">
    <property type="protein sequence ID" value="KAK4139244.1"/>
    <property type="molecule type" value="Genomic_DNA"/>
</dbReference>
<feature type="domain" description="PLD phosphodiesterase" evidence="2">
    <location>
        <begin position="462"/>
        <end position="484"/>
    </location>
</feature>
<organism evidence="3 4">
    <name type="scientific">Dichotomopilus funicola</name>
    <dbReference type="NCBI Taxonomy" id="1934379"/>
    <lineage>
        <taxon>Eukaryota</taxon>
        <taxon>Fungi</taxon>
        <taxon>Dikarya</taxon>
        <taxon>Ascomycota</taxon>
        <taxon>Pezizomycotina</taxon>
        <taxon>Sordariomycetes</taxon>
        <taxon>Sordariomycetidae</taxon>
        <taxon>Sordariales</taxon>
        <taxon>Chaetomiaceae</taxon>
        <taxon>Dichotomopilus</taxon>
    </lineage>
</organism>
<dbReference type="Proteomes" id="UP001302676">
    <property type="component" value="Unassembled WGS sequence"/>
</dbReference>
<dbReference type="RefSeq" id="XP_062632615.1">
    <property type="nucleotide sequence ID" value="XM_062778711.1"/>
</dbReference>
<dbReference type="GO" id="GO:0030572">
    <property type="term" value="F:phosphatidyltransferase activity"/>
    <property type="evidence" value="ECO:0007669"/>
    <property type="project" value="UniProtKB-ARBA"/>
</dbReference>
<dbReference type="PANTHER" id="PTHR21248:SF11">
    <property type="entry name" value="PLD PHOSPHODIESTERASE DOMAIN-CONTAINING PROTEIN"/>
    <property type="match status" value="1"/>
</dbReference>
<dbReference type="GeneID" id="87815324"/>
<comment type="caution">
    <text evidence="3">The sequence shown here is derived from an EMBL/GenBank/DDBJ whole genome shotgun (WGS) entry which is preliminary data.</text>
</comment>
<dbReference type="PROSITE" id="PS50035">
    <property type="entry name" value="PLD"/>
    <property type="match status" value="2"/>
</dbReference>
<keyword evidence="4" id="KW-1185">Reference proteome</keyword>
<reference evidence="3" key="2">
    <citation type="submission" date="2023-05" db="EMBL/GenBank/DDBJ databases">
        <authorList>
            <consortium name="Lawrence Berkeley National Laboratory"/>
            <person name="Steindorff A."/>
            <person name="Hensen N."/>
            <person name="Bonometti L."/>
            <person name="Westerberg I."/>
            <person name="Brannstrom I.O."/>
            <person name="Guillou S."/>
            <person name="Cros-Aarteil S."/>
            <person name="Calhoun S."/>
            <person name="Haridas S."/>
            <person name="Kuo A."/>
            <person name="Mondo S."/>
            <person name="Pangilinan J."/>
            <person name="Riley R."/>
            <person name="Labutti K."/>
            <person name="Andreopoulos B."/>
            <person name="Lipzen A."/>
            <person name="Chen C."/>
            <person name="Yanf M."/>
            <person name="Daum C."/>
            <person name="Ng V."/>
            <person name="Clum A."/>
            <person name="Ohm R."/>
            <person name="Martin F."/>
            <person name="Silar P."/>
            <person name="Natvig D."/>
            <person name="Lalanne C."/>
            <person name="Gautier V."/>
            <person name="Ament-Velasquez S.L."/>
            <person name="Kruys A."/>
            <person name="Hutchinson M.I."/>
            <person name="Powell A.J."/>
            <person name="Barry K."/>
            <person name="Miller A.N."/>
            <person name="Grigoriev I.V."/>
            <person name="Debuchy R."/>
            <person name="Gladieux P."/>
            <person name="Thoren M.H."/>
            <person name="Johannesson H."/>
        </authorList>
    </citation>
    <scope>NUCLEOTIDE SEQUENCE</scope>
    <source>
        <strain evidence="3">CBS 141.50</strain>
    </source>
</reference>
<dbReference type="InterPro" id="IPR001736">
    <property type="entry name" value="PLipase_D/transphosphatidylase"/>
</dbReference>
<dbReference type="PANTHER" id="PTHR21248">
    <property type="entry name" value="CARDIOLIPIN SYNTHASE"/>
    <property type="match status" value="1"/>
</dbReference>
<dbReference type="SMART" id="SM00155">
    <property type="entry name" value="PLDc"/>
    <property type="match status" value="2"/>
</dbReference>
<evidence type="ECO:0000313" key="4">
    <source>
        <dbReference type="Proteomes" id="UP001302676"/>
    </source>
</evidence>
<evidence type="ECO:0000259" key="2">
    <source>
        <dbReference type="PROSITE" id="PS50035"/>
    </source>
</evidence>
<reference evidence="3" key="1">
    <citation type="journal article" date="2023" name="Mol. Phylogenet. Evol.">
        <title>Genome-scale phylogeny and comparative genomics of the fungal order Sordariales.</title>
        <authorList>
            <person name="Hensen N."/>
            <person name="Bonometti L."/>
            <person name="Westerberg I."/>
            <person name="Brannstrom I.O."/>
            <person name="Guillou S."/>
            <person name="Cros-Aarteil S."/>
            <person name="Calhoun S."/>
            <person name="Haridas S."/>
            <person name="Kuo A."/>
            <person name="Mondo S."/>
            <person name="Pangilinan J."/>
            <person name="Riley R."/>
            <person name="LaButti K."/>
            <person name="Andreopoulos B."/>
            <person name="Lipzen A."/>
            <person name="Chen C."/>
            <person name="Yan M."/>
            <person name="Daum C."/>
            <person name="Ng V."/>
            <person name="Clum A."/>
            <person name="Steindorff A."/>
            <person name="Ohm R.A."/>
            <person name="Martin F."/>
            <person name="Silar P."/>
            <person name="Natvig D.O."/>
            <person name="Lalanne C."/>
            <person name="Gautier V."/>
            <person name="Ament-Velasquez S.L."/>
            <person name="Kruys A."/>
            <person name="Hutchinson M.I."/>
            <person name="Powell A.J."/>
            <person name="Barry K."/>
            <person name="Miller A.N."/>
            <person name="Grigoriev I.V."/>
            <person name="Debuchy R."/>
            <person name="Gladieux P."/>
            <person name="Hiltunen Thoren M."/>
            <person name="Johannesson H."/>
        </authorList>
    </citation>
    <scope>NUCLEOTIDE SEQUENCE</scope>
    <source>
        <strain evidence="3">CBS 141.50</strain>
    </source>
</reference>
<feature type="domain" description="PLD phosphodiesterase" evidence="2">
    <location>
        <begin position="176"/>
        <end position="203"/>
    </location>
</feature>
<evidence type="ECO:0000256" key="1">
    <source>
        <dbReference type="SAM" id="MobiDB-lite"/>
    </source>
</evidence>
<dbReference type="SUPFAM" id="SSF56024">
    <property type="entry name" value="Phospholipase D/nuclease"/>
    <property type="match status" value="2"/>
</dbReference>
<proteinExistence type="predicted"/>
<dbReference type="AlphaFoldDB" id="A0AAN6UUH1"/>
<sequence>MAHPSSFANDFLQRLASRPAADHDLPTFDFLNASDRDLIVTNSTPETFHLGTGASIFTRCLLPAIASAQHEVILVTCFWARSKTLTSLSDALTKLAIHRQQLIQDTTARGSPSIPPLNIRICLSSRSLFQKLLHPQSRDGFIYPPSSWEAELGLPDPSVLEAGGIHLRIKSLFFLPFSVMHPKFVIIDRQKAFVPSCNVSWEPWLEGCVELSGGAVGGLFEFYSRTWEIPSEAHTLLVPRHDTAGDGRASNTREANLPLVRSTADQSIALDSPMPLPTFILGSSHHQNPRFRPFPWQNSAAPPGTPLNVALFQLFEKAQQRIYVQTPNLTCEPVLAALLDALTRGVDVTIVTSRNMMVMEQLITAGTTTGWKLRSFIRRYQRLRADDGGKGGLGASNTADVDLEAGLVGRRPGGTANTRIGRLRVSYFRAKQPQALDNGSPQGGRRQELGGDEEVEEPVHSHLKLTIVDGEYAVLGSGNLDRASFFTSQELGIMFQDREFCATVKSGVDEVLNGRLALVFESDDARND</sequence>
<dbReference type="CDD" id="cd00138">
    <property type="entry name" value="PLDc_SF"/>
    <property type="match status" value="1"/>
</dbReference>
<dbReference type="Pfam" id="PF13091">
    <property type="entry name" value="PLDc_2"/>
    <property type="match status" value="1"/>
</dbReference>
<dbReference type="Gene3D" id="3.30.870.10">
    <property type="entry name" value="Endonuclease Chain A"/>
    <property type="match status" value="2"/>
</dbReference>
<feature type="region of interest" description="Disordered" evidence="1">
    <location>
        <begin position="434"/>
        <end position="456"/>
    </location>
</feature>
<gene>
    <name evidence="3" type="ORF">C8A04DRAFT_16044</name>
</gene>
<dbReference type="GO" id="GO:0032049">
    <property type="term" value="P:cardiolipin biosynthetic process"/>
    <property type="evidence" value="ECO:0007669"/>
    <property type="project" value="UniProtKB-ARBA"/>
</dbReference>
<accession>A0AAN6UUH1</accession>
<evidence type="ECO:0000313" key="3">
    <source>
        <dbReference type="EMBL" id="KAK4139244.1"/>
    </source>
</evidence>
<dbReference type="InterPro" id="IPR025202">
    <property type="entry name" value="PLD-like_dom"/>
</dbReference>